<feature type="non-terminal residue" evidence="2">
    <location>
        <position position="120"/>
    </location>
</feature>
<keyword evidence="3" id="KW-1185">Reference proteome</keyword>
<name>A0A820ZRV5_9BILA</name>
<feature type="compositionally biased region" description="Polar residues" evidence="1">
    <location>
        <begin position="78"/>
        <end position="91"/>
    </location>
</feature>
<protein>
    <submittedName>
        <fullName evidence="2">Uncharacterized protein</fullName>
    </submittedName>
</protein>
<organism evidence="2 3">
    <name type="scientific">Rotaria magnacalcarata</name>
    <dbReference type="NCBI Taxonomy" id="392030"/>
    <lineage>
        <taxon>Eukaryota</taxon>
        <taxon>Metazoa</taxon>
        <taxon>Spiralia</taxon>
        <taxon>Gnathifera</taxon>
        <taxon>Rotifera</taxon>
        <taxon>Eurotatoria</taxon>
        <taxon>Bdelloidea</taxon>
        <taxon>Philodinida</taxon>
        <taxon>Philodinidae</taxon>
        <taxon>Rotaria</taxon>
    </lineage>
</organism>
<evidence type="ECO:0000313" key="3">
    <source>
        <dbReference type="Proteomes" id="UP000663866"/>
    </source>
</evidence>
<feature type="compositionally biased region" description="Basic residues" evidence="1">
    <location>
        <begin position="50"/>
        <end position="59"/>
    </location>
</feature>
<gene>
    <name evidence="2" type="ORF">OVN521_LOCUS43856</name>
</gene>
<reference evidence="2" key="1">
    <citation type="submission" date="2021-02" db="EMBL/GenBank/DDBJ databases">
        <authorList>
            <person name="Nowell W R."/>
        </authorList>
    </citation>
    <scope>NUCLEOTIDE SEQUENCE</scope>
</reference>
<dbReference type="AlphaFoldDB" id="A0A820ZRV5"/>
<feature type="compositionally biased region" description="Low complexity" evidence="1">
    <location>
        <begin position="92"/>
        <end position="102"/>
    </location>
</feature>
<dbReference type="Proteomes" id="UP000663866">
    <property type="component" value="Unassembled WGS sequence"/>
</dbReference>
<evidence type="ECO:0000313" key="2">
    <source>
        <dbReference type="EMBL" id="CAF4566291.1"/>
    </source>
</evidence>
<dbReference type="EMBL" id="CAJOBG010064305">
    <property type="protein sequence ID" value="CAF4566291.1"/>
    <property type="molecule type" value="Genomic_DNA"/>
</dbReference>
<feature type="region of interest" description="Disordered" evidence="1">
    <location>
        <begin position="27"/>
        <end position="102"/>
    </location>
</feature>
<comment type="caution">
    <text evidence="2">The sequence shown here is derived from an EMBL/GenBank/DDBJ whole genome shotgun (WGS) entry which is preliminary data.</text>
</comment>
<feature type="non-terminal residue" evidence="2">
    <location>
        <position position="1"/>
    </location>
</feature>
<proteinExistence type="predicted"/>
<sequence length="120" mass="13934">FISEYPEAVLNIHQYIQTNYINKQQINEQISSMPKRSRPLDESGGSNGAGRRRRQRKKFQHDQDQDNDNENEFSDSQRMMTSELQTGESALTTTNQRITTENTNKLKRISFDQLKHAVSS</sequence>
<accession>A0A820ZRV5</accession>
<evidence type="ECO:0000256" key="1">
    <source>
        <dbReference type="SAM" id="MobiDB-lite"/>
    </source>
</evidence>